<keyword evidence="2" id="KW-1133">Transmembrane helix</keyword>
<organism evidence="3 4">
    <name type="scientific">Orchesella dallaii</name>
    <dbReference type="NCBI Taxonomy" id="48710"/>
    <lineage>
        <taxon>Eukaryota</taxon>
        <taxon>Metazoa</taxon>
        <taxon>Ecdysozoa</taxon>
        <taxon>Arthropoda</taxon>
        <taxon>Hexapoda</taxon>
        <taxon>Collembola</taxon>
        <taxon>Entomobryomorpha</taxon>
        <taxon>Entomobryoidea</taxon>
        <taxon>Orchesellidae</taxon>
        <taxon>Orchesellinae</taxon>
        <taxon>Orchesella</taxon>
    </lineage>
</organism>
<evidence type="ECO:0000313" key="4">
    <source>
        <dbReference type="Proteomes" id="UP001642540"/>
    </source>
</evidence>
<feature type="transmembrane region" description="Helical" evidence="2">
    <location>
        <begin position="82"/>
        <end position="104"/>
    </location>
</feature>
<sequence>MAIKTQPPRYSKPLPYFTGVLVLIILLTTLFLSLASQISVDDEGVRWNYTTNSYNEVVEFSNSNTTNGEEEEDTQIHSGFDWYYIPLFVLLVGFEMASLTLLAWTCTEFCCTSKCRQSPVSAGNKTEQDLDKPPPEYQPPPPYVECVIDMNEEQRH</sequence>
<accession>A0ABP1S9K7</accession>
<name>A0ABP1S9K7_9HEXA</name>
<dbReference type="Proteomes" id="UP001642540">
    <property type="component" value="Unassembled WGS sequence"/>
</dbReference>
<evidence type="ECO:0000313" key="3">
    <source>
        <dbReference type="EMBL" id="CAL8146685.1"/>
    </source>
</evidence>
<feature type="region of interest" description="Disordered" evidence="1">
    <location>
        <begin position="116"/>
        <end position="156"/>
    </location>
</feature>
<feature type="transmembrane region" description="Helical" evidence="2">
    <location>
        <begin position="14"/>
        <end position="35"/>
    </location>
</feature>
<evidence type="ECO:0000256" key="2">
    <source>
        <dbReference type="SAM" id="Phobius"/>
    </source>
</evidence>
<comment type="caution">
    <text evidence="3">The sequence shown here is derived from an EMBL/GenBank/DDBJ whole genome shotgun (WGS) entry which is preliminary data.</text>
</comment>
<keyword evidence="4" id="KW-1185">Reference proteome</keyword>
<protein>
    <submittedName>
        <fullName evidence="3">Uncharacterized protein</fullName>
    </submittedName>
</protein>
<evidence type="ECO:0000256" key="1">
    <source>
        <dbReference type="SAM" id="MobiDB-lite"/>
    </source>
</evidence>
<keyword evidence="2" id="KW-0812">Transmembrane</keyword>
<dbReference type="EMBL" id="CAXLJM020000164">
    <property type="protein sequence ID" value="CAL8146685.1"/>
    <property type="molecule type" value="Genomic_DNA"/>
</dbReference>
<gene>
    <name evidence="3" type="ORF">ODALV1_LOCUS30896</name>
</gene>
<proteinExistence type="predicted"/>
<keyword evidence="2" id="KW-0472">Membrane</keyword>
<reference evidence="3 4" key="1">
    <citation type="submission" date="2024-08" db="EMBL/GenBank/DDBJ databases">
        <authorList>
            <person name="Cucini C."/>
            <person name="Frati F."/>
        </authorList>
    </citation>
    <scope>NUCLEOTIDE SEQUENCE [LARGE SCALE GENOMIC DNA]</scope>
</reference>
<feature type="compositionally biased region" description="Polar residues" evidence="1">
    <location>
        <begin position="116"/>
        <end position="125"/>
    </location>
</feature>